<name>A0AAW1Q1E0_9CHLO</name>
<evidence type="ECO:0000313" key="2">
    <source>
        <dbReference type="EMBL" id="KAK9813929.1"/>
    </source>
</evidence>
<sequence>MLHSRRVFDENSVAPASAKAHRDAENPALPGKTASKAPRKALGNITNVTGRTDKAAFGKTPSTTQAPPRKAPLGDITNSKLPPRQPAPKQVAREDVPALQLPAPKSRLDLLAEQYAKDGIEQLAGKGWNQLQRDAELRQDLEIAARVAAITSIPYRVPVAHLSQGSFKVPRKPLQAVPQPPSPQMSPRGDDDWDNLTLSQKAAQLPDLPLDDNWGIRESVFHAEENDLSGRQHDANDDFSTEMRWPDDPGAAWQDL</sequence>
<dbReference type="EMBL" id="JALJOQ010000002">
    <property type="protein sequence ID" value="KAK9813929.1"/>
    <property type="molecule type" value="Genomic_DNA"/>
</dbReference>
<protein>
    <submittedName>
        <fullName evidence="2">Uncharacterized protein</fullName>
    </submittedName>
</protein>
<reference evidence="2 3" key="1">
    <citation type="journal article" date="2024" name="Nat. Commun.">
        <title>Phylogenomics reveals the evolutionary origins of lichenization in chlorophyte algae.</title>
        <authorList>
            <person name="Puginier C."/>
            <person name="Libourel C."/>
            <person name="Otte J."/>
            <person name="Skaloud P."/>
            <person name="Haon M."/>
            <person name="Grisel S."/>
            <person name="Petersen M."/>
            <person name="Berrin J.G."/>
            <person name="Delaux P.M."/>
            <person name="Dal Grande F."/>
            <person name="Keller J."/>
        </authorList>
    </citation>
    <scope>NUCLEOTIDE SEQUENCE [LARGE SCALE GENOMIC DNA]</scope>
    <source>
        <strain evidence="2 3">SAG 2036</strain>
    </source>
</reference>
<dbReference type="AlphaFoldDB" id="A0AAW1Q1E0"/>
<feature type="region of interest" description="Disordered" evidence="1">
    <location>
        <begin position="170"/>
        <end position="190"/>
    </location>
</feature>
<proteinExistence type="predicted"/>
<gene>
    <name evidence="2" type="ORF">WJX73_005388</name>
</gene>
<feature type="compositionally biased region" description="Basic and acidic residues" evidence="1">
    <location>
        <begin position="222"/>
        <end position="236"/>
    </location>
</feature>
<feature type="region of interest" description="Disordered" evidence="1">
    <location>
        <begin position="1"/>
        <end position="100"/>
    </location>
</feature>
<organism evidence="2 3">
    <name type="scientific">Symbiochloris irregularis</name>
    <dbReference type="NCBI Taxonomy" id="706552"/>
    <lineage>
        <taxon>Eukaryota</taxon>
        <taxon>Viridiplantae</taxon>
        <taxon>Chlorophyta</taxon>
        <taxon>core chlorophytes</taxon>
        <taxon>Trebouxiophyceae</taxon>
        <taxon>Trebouxiales</taxon>
        <taxon>Trebouxiaceae</taxon>
        <taxon>Symbiochloris</taxon>
    </lineage>
</organism>
<evidence type="ECO:0000256" key="1">
    <source>
        <dbReference type="SAM" id="MobiDB-lite"/>
    </source>
</evidence>
<evidence type="ECO:0000313" key="3">
    <source>
        <dbReference type="Proteomes" id="UP001465755"/>
    </source>
</evidence>
<comment type="caution">
    <text evidence="2">The sequence shown here is derived from an EMBL/GenBank/DDBJ whole genome shotgun (WGS) entry which is preliminary data.</text>
</comment>
<keyword evidence="3" id="KW-1185">Reference proteome</keyword>
<accession>A0AAW1Q1E0</accession>
<feature type="region of interest" description="Disordered" evidence="1">
    <location>
        <begin position="222"/>
        <end position="256"/>
    </location>
</feature>
<dbReference type="Proteomes" id="UP001465755">
    <property type="component" value="Unassembled WGS sequence"/>
</dbReference>